<name>A0AAW1YPE7_RUBAR</name>
<gene>
    <name evidence="8" type="ORF">M0R45_005921</name>
</gene>
<organism evidence="8 9">
    <name type="scientific">Rubus argutus</name>
    <name type="common">Southern blackberry</name>
    <dbReference type="NCBI Taxonomy" id="59490"/>
    <lineage>
        <taxon>Eukaryota</taxon>
        <taxon>Viridiplantae</taxon>
        <taxon>Streptophyta</taxon>
        <taxon>Embryophyta</taxon>
        <taxon>Tracheophyta</taxon>
        <taxon>Spermatophyta</taxon>
        <taxon>Magnoliopsida</taxon>
        <taxon>eudicotyledons</taxon>
        <taxon>Gunneridae</taxon>
        <taxon>Pentapetalae</taxon>
        <taxon>rosids</taxon>
        <taxon>fabids</taxon>
        <taxon>Rosales</taxon>
        <taxon>Rosaceae</taxon>
        <taxon>Rosoideae</taxon>
        <taxon>Rosoideae incertae sedis</taxon>
        <taxon>Rubus</taxon>
    </lineage>
</organism>
<comment type="subcellular location">
    <subcellularLocation>
        <location evidence="1">Cytoplasm</location>
    </subcellularLocation>
</comment>
<evidence type="ECO:0008006" key="10">
    <source>
        <dbReference type="Google" id="ProtNLM"/>
    </source>
</evidence>
<comment type="similarity">
    <text evidence="6">Belongs to the WD repeat WDR6 family.</text>
</comment>
<evidence type="ECO:0000256" key="5">
    <source>
        <dbReference type="ARBA" id="ARBA00022737"/>
    </source>
</evidence>
<feature type="repeat" description="WD" evidence="7">
    <location>
        <begin position="217"/>
        <end position="248"/>
    </location>
</feature>
<evidence type="ECO:0000256" key="3">
    <source>
        <dbReference type="ARBA" id="ARBA00022574"/>
    </source>
</evidence>
<evidence type="ECO:0000256" key="7">
    <source>
        <dbReference type="PROSITE-ProRule" id="PRU00221"/>
    </source>
</evidence>
<dbReference type="InterPro" id="IPR051973">
    <property type="entry name" value="tRNA_Anticodon_Mtase-Reg"/>
</dbReference>
<keyword evidence="4" id="KW-0819">tRNA processing</keyword>
<evidence type="ECO:0000256" key="6">
    <source>
        <dbReference type="ARBA" id="ARBA00038255"/>
    </source>
</evidence>
<dbReference type="PROSITE" id="PS50082">
    <property type="entry name" value="WD_REPEATS_2"/>
    <property type="match status" value="1"/>
</dbReference>
<dbReference type="InterPro" id="IPR015943">
    <property type="entry name" value="WD40/YVTN_repeat-like_dom_sf"/>
</dbReference>
<keyword evidence="9" id="KW-1185">Reference proteome</keyword>
<dbReference type="Proteomes" id="UP001457282">
    <property type="component" value="Unassembled WGS sequence"/>
</dbReference>
<keyword evidence="3 7" id="KW-0853">WD repeat</keyword>
<dbReference type="PANTHER" id="PTHR14344:SF3">
    <property type="entry name" value="WD REPEAT-CONTAINING PROTEIN 6"/>
    <property type="match status" value="1"/>
</dbReference>
<dbReference type="PANTHER" id="PTHR14344">
    <property type="entry name" value="WD REPEAT PROTEIN"/>
    <property type="match status" value="1"/>
</dbReference>
<comment type="caution">
    <text evidence="8">The sequence shown here is derived from an EMBL/GenBank/DDBJ whole genome shotgun (WGS) entry which is preliminary data.</text>
</comment>
<evidence type="ECO:0000313" key="8">
    <source>
        <dbReference type="EMBL" id="KAK9950428.1"/>
    </source>
</evidence>
<dbReference type="InterPro" id="IPR001680">
    <property type="entry name" value="WD40_rpt"/>
</dbReference>
<dbReference type="InterPro" id="IPR036322">
    <property type="entry name" value="WD40_repeat_dom_sf"/>
</dbReference>
<dbReference type="PROSITE" id="PS50294">
    <property type="entry name" value="WD_REPEATS_REGION"/>
    <property type="match status" value="1"/>
</dbReference>
<dbReference type="SUPFAM" id="SSF50978">
    <property type="entry name" value="WD40 repeat-like"/>
    <property type="match status" value="3"/>
</dbReference>
<dbReference type="GO" id="GO:0005737">
    <property type="term" value="C:cytoplasm"/>
    <property type="evidence" value="ECO:0007669"/>
    <property type="project" value="UniProtKB-SubCell"/>
</dbReference>
<accession>A0AAW1YPE7</accession>
<dbReference type="Gene3D" id="2.130.10.10">
    <property type="entry name" value="YVTN repeat-like/Quinoprotein amine dehydrogenase"/>
    <property type="match status" value="4"/>
</dbReference>
<dbReference type="SMART" id="SM00320">
    <property type="entry name" value="WD40"/>
    <property type="match status" value="10"/>
</dbReference>
<sequence>MENKSDSWGLQSGQYLGEVSALCFLHPPSHLSSLPYLLAGSGSQILVYDLELGTMIRSFDVFRGIRVHGICCGSNDCAEGTLCFRNRCVWGKESEDFAELGLGCFLHQVWGGQCIAIGCSDNSVHLWDVSTSSVVLQVQHPERTLLYSMRLWGETLEALRIASGTIYNEIIVWKVVRESDASSLTNQAEHRIDQSNSFSHCVQPHDCQYEAIHICKLAGHEGSIFRISWSSNGSKLVSVSDDRSARVWAVCTETKHSKMPVDSIGLMLFGHSARVWDCCIFGSLIVTAGEDCTCRVWGLDGKHLQTIKEHTGRGIWRCLYDPNSSLLITAGFDSAIKVHQLHIPFSGGLEGHAETKQIDGIVTYTTRIPTLSENIGPMDSKSEYVRCLRFTCEDTLYVTTNHGYMYHAKLLDTGEVGWTKLVRVSEEVPIVCMDLLSESFELSPGVTDWIAVGDGKGNMTVVGVVYDACTPKVGFVFTWSAGIERQLLGTHWCQSLGYGYIFTADHRGTLKLWRLCDHSAMSCDVSLLAEFTSSFGSRIMCLDASLEEEVLVCGDIRGNLVLFPLLKSVLLGTLVSSDVKISPSSCFKGAHGISSISSVAVARLSSNQIEICSTGADGCICYLEFDKDRKNLEFIGMKQVKELSLVQSVHSAYNSSMNELSNCHYAAGFASVDFIIWNLLTESKVFQIPCGGWRRPHSYYLGDVPEIKNCFAYVKDDIIYIHRHWVLDGERKALSRNLHMQFHGREMHSICFVSEELQPGVPEKDRLFYRSSWIATGCEDGTVRLTRYMPDVENWSESKLLGEHVGGSAVRSICSVSKINIVPSDVTDIPNMRTGNNAATENRETPTLLISVGAKRVLTSWLLRNRKVDKKEEIVCDPQHDNTGNGNACLFPESASMSFQWLSTDMPAKYSRTQKFPKNIEKRVHLAGDVSHEKADAASRSQFSEKGNKELNSSIKDKYEDDWRYMAVTAFLVKCANSRITVCFIVVACSDATLALRALVLPYRLWFDVAFLCPLSSPVLSLQHVILPACLPSEENVQIGSLYILISGATDGSIAFWDLTRSIEAFMQLVSVLDVEKFMDCQKRPRTGRGSQGGRWWRSLGSSMSKNRLGGGSTTVKAGVETDENLPNHSVDGISSMLCDIERSRTASSHAINTASLDSDTNAYDSSSDICEISPLLVFKAIHQSGVNSLHVSDVEGCRSPEISFLYNLISGGDDQALSCLTFELSVSTSSSEFDNMTLEIKNSITELGNAKKLIHSSQDKKNYWIRFVNHDKVPSAHSSAVKGVWTDGSWVFSTGLDQRVRCWRLQEEGKLIEYAYLVISVPEPEALDAKLCGRNKYQIAVAGRGMQMLEFSEFSGIS</sequence>
<keyword evidence="2" id="KW-0963">Cytoplasm</keyword>
<evidence type="ECO:0000256" key="2">
    <source>
        <dbReference type="ARBA" id="ARBA00022490"/>
    </source>
</evidence>
<protein>
    <recommendedName>
        <fullName evidence="10">WD repeat-containing protein 6</fullName>
    </recommendedName>
</protein>
<evidence type="ECO:0000313" key="9">
    <source>
        <dbReference type="Proteomes" id="UP001457282"/>
    </source>
</evidence>
<keyword evidence="5" id="KW-0677">Repeat</keyword>
<dbReference type="EMBL" id="JBEDUW010000001">
    <property type="protein sequence ID" value="KAK9950428.1"/>
    <property type="molecule type" value="Genomic_DNA"/>
</dbReference>
<dbReference type="GO" id="GO:0030488">
    <property type="term" value="P:tRNA methylation"/>
    <property type="evidence" value="ECO:0007669"/>
    <property type="project" value="TreeGrafter"/>
</dbReference>
<evidence type="ECO:0000256" key="1">
    <source>
        <dbReference type="ARBA" id="ARBA00004496"/>
    </source>
</evidence>
<dbReference type="Pfam" id="PF00400">
    <property type="entry name" value="WD40"/>
    <property type="match status" value="4"/>
</dbReference>
<reference evidence="8 9" key="1">
    <citation type="journal article" date="2023" name="G3 (Bethesda)">
        <title>A chromosome-length genome assembly and annotation of blackberry (Rubus argutus, cv. 'Hillquist').</title>
        <authorList>
            <person name="Bruna T."/>
            <person name="Aryal R."/>
            <person name="Dudchenko O."/>
            <person name="Sargent D.J."/>
            <person name="Mead D."/>
            <person name="Buti M."/>
            <person name="Cavallini A."/>
            <person name="Hytonen T."/>
            <person name="Andres J."/>
            <person name="Pham M."/>
            <person name="Weisz D."/>
            <person name="Mascagni F."/>
            <person name="Usai G."/>
            <person name="Natali L."/>
            <person name="Bassil N."/>
            <person name="Fernandez G.E."/>
            <person name="Lomsadze A."/>
            <person name="Armour M."/>
            <person name="Olukolu B."/>
            <person name="Poorten T."/>
            <person name="Britton C."/>
            <person name="Davik J."/>
            <person name="Ashrafi H."/>
            <person name="Aiden E.L."/>
            <person name="Borodovsky M."/>
            <person name="Worthington M."/>
        </authorList>
    </citation>
    <scope>NUCLEOTIDE SEQUENCE [LARGE SCALE GENOMIC DNA]</scope>
    <source>
        <strain evidence="8">PI 553951</strain>
    </source>
</reference>
<evidence type="ECO:0000256" key="4">
    <source>
        <dbReference type="ARBA" id="ARBA00022694"/>
    </source>
</evidence>
<proteinExistence type="inferred from homology"/>